<dbReference type="Proteomes" id="UP001174909">
    <property type="component" value="Unassembled WGS sequence"/>
</dbReference>
<proteinExistence type="predicted"/>
<dbReference type="Pfam" id="PF01061">
    <property type="entry name" value="ABC2_membrane"/>
    <property type="match status" value="1"/>
</dbReference>
<organism evidence="8 9">
    <name type="scientific">Geodia barretti</name>
    <name type="common">Barrett's horny sponge</name>
    <dbReference type="NCBI Taxonomy" id="519541"/>
    <lineage>
        <taxon>Eukaryota</taxon>
        <taxon>Metazoa</taxon>
        <taxon>Porifera</taxon>
        <taxon>Demospongiae</taxon>
        <taxon>Heteroscleromorpha</taxon>
        <taxon>Tetractinellida</taxon>
        <taxon>Astrophorina</taxon>
        <taxon>Geodiidae</taxon>
        <taxon>Geodia</taxon>
    </lineage>
</organism>
<dbReference type="PANTHER" id="PTHR30294">
    <property type="entry name" value="MEMBRANE COMPONENT OF ABC TRANSPORTER YHHJ-RELATED"/>
    <property type="match status" value="1"/>
</dbReference>
<keyword evidence="9" id="KW-1185">Reference proteome</keyword>
<keyword evidence="2" id="KW-1003">Cell membrane</keyword>
<dbReference type="InterPro" id="IPR000412">
    <property type="entry name" value="ABC_2_transport"/>
</dbReference>
<dbReference type="EMBL" id="CASHTH010003197">
    <property type="protein sequence ID" value="CAI8041666.1"/>
    <property type="molecule type" value="Genomic_DNA"/>
</dbReference>
<accession>A0AA35X6R5</accession>
<dbReference type="GO" id="GO:0043190">
    <property type="term" value="C:ATP-binding cassette (ABC) transporter complex"/>
    <property type="evidence" value="ECO:0007669"/>
    <property type="project" value="InterPro"/>
</dbReference>
<comment type="caution">
    <text evidence="8">The sequence shown here is derived from an EMBL/GenBank/DDBJ whole genome shotgun (WGS) entry which is preliminary data.</text>
</comment>
<dbReference type="InterPro" id="IPR013525">
    <property type="entry name" value="ABC2_TM"/>
</dbReference>
<gene>
    <name evidence="8" type="ORF">GBAR_LOCUS23136</name>
</gene>
<dbReference type="InterPro" id="IPR051449">
    <property type="entry name" value="ABC-2_transporter_component"/>
</dbReference>
<evidence type="ECO:0000256" key="5">
    <source>
        <dbReference type="ARBA" id="ARBA00023136"/>
    </source>
</evidence>
<evidence type="ECO:0000256" key="1">
    <source>
        <dbReference type="ARBA" id="ARBA00004651"/>
    </source>
</evidence>
<name>A0AA35X6R5_GEOBA</name>
<dbReference type="AlphaFoldDB" id="A0AA35X6R5"/>
<evidence type="ECO:0000259" key="7">
    <source>
        <dbReference type="Pfam" id="PF01061"/>
    </source>
</evidence>
<evidence type="ECO:0000256" key="2">
    <source>
        <dbReference type="ARBA" id="ARBA00022475"/>
    </source>
</evidence>
<feature type="transmembrane region" description="Helical" evidence="6">
    <location>
        <begin position="190"/>
        <end position="211"/>
    </location>
</feature>
<dbReference type="GO" id="GO:0140359">
    <property type="term" value="F:ABC-type transporter activity"/>
    <property type="evidence" value="ECO:0007669"/>
    <property type="project" value="InterPro"/>
</dbReference>
<evidence type="ECO:0000313" key="9">
    <source>
        <dbReference type="Proteomes" id="UP001174909"/>
    </source>
</evidence>
<sequence length="215" mass="23827">MRESIHALHCNFLCLRGTQSKRIRSSTALGISIGLTAVVLIQERKEGLMDRTWVAGVSVAEIIISQVVTQFFILLVQIILMLVFVLWVFQVYNRSAGNIPLLMVLALLQGMTGMSFGLVISAICGDENTALQVSIATFYPVLVLSGVLWPLEGMPTVLRYLGSALPMTYPAQAMRAAMGRGWGLEYEEVWRGFVLGITWFIVFLFIAGIGLRIRK</sequence>
<dbReference type="PRINTS" id="PR00164">
    <property type="entry name" value="ABC2TRNSPORT"/>
</dbReference>
<evidence type="ECO:0000256" key="6">
    <source>
        <dbReference type="SAM" id="Phobius"/>
    </source>
</evidence>
<feature type="transmembrane region" description="Helical" evidence="6">
    <location>
        <begin position="129"/>
        <end position="151"/>
    </location>
</feature>
<feature type="transmembrane region" description="Helical" evidence="6">
    <location>
        <begin position="62"/>
        <end position="89"/>
    </location>
</feature>
<feature type="domain" description="ABC-2 type transporter transmembrane" evidence="7">
    <location>
        <begin position="30"/>
        <end position="178"/>
    </location>
</feature>
<comment type="subcellular location">
    <subcellularLocation>
        <location evidence="1">Cell membrane</location>
        <topology evidence="1">Multi-pass membrane protein</topology>
    </subcellularLocation>
</comment>
<keyword evidence="3 6" id="KW-0812">Transmembrane</keyword>
<dbReference type="PANTHER" id="PTHR30294:SF38">
    <property type="entry name" value="TRANSPORT PERMEASE PROTEIN"/>
    <property type="match status" value="1"/>
</dbReference>
<feature type="transmembrane region" description="Helical" evidence="6">
    <location>
        <begin position="101"/>
        <end position="123"/>
    </location>
</feature>
<protein>
    <submittedName>
        <fullName evidence="8">ABC transporter G family member 20</fullName>
    </submittedName>
</protein>
<evidence type="ECO:0000256" key="4">
    <source>
        <dbReference type="ARBA" id="ARBA00022989"/>
    </source>
</evidence>
<evidence type="ECO:0000256" key="3">
    <source>
        <dbReference type="ARBA" id="ARBA00022692"/>
    </source>
</evidence>
<keyword evidence="4 6" id="KW-1133">Transmembrane helix</keyword>
<dbReference type="PIRSF" id="PIRSF006648">
    <property type="entry name" value="DrrB"/>
    <property type="match status" value="1"/>
</dbReference>
<feature type="transmembrane region" description="Helical" evidence="6">
    <location>
        <begin position="158"/>
        <end position="178"/>
    </location>
</feature>
<keyword evidence="5 6" id="KW-0472">Membrane</keyword>
<feature type="transmembrane region" description="Helical" evidence="6">
    <location>
        <begin position="25"/>
        <end position="42"/>
    </location>
</feature>
<reference evidence="8" key="1">
    <citation type="submission" date="2023-03" db="EMBL/GenBank/DDBJ databases">
        <authorList>
            <person name="Steffen K."/>
            <person name="Cardenas P."/>
        </authorList>
    </citation>
    <scope>NUCLEOTIDE SEQUENCE</scope>
</reference>
<evidence type="ECO:0000313" key="8">
    <source>
        <dbReference type="EMBL" id="CAI8041666.1"/>
    </source>
</evidence>